<feature type="region of interest" description="Disordered" evidence="11">
    <location>
        <begin position="132"/>
        <end position="151"/>
    </location>
</feature>
<dbReference type="GO" id="GO:0019843">
    <property type="term" value="F:rRNA binding"/>
    <property type="evidence" value="ECO:0007669"/>
    <property type="project" value="UniProtKB-UniRule"/>
</dbReference>
<dbReference type="Pfam" id="PF00297">
    <property type="entry name" value="Ribosomal_L3"/>
    <property type="match status" value="1"/>
</dbReference>
<comment type="function">
    <text evidence="8 10">One of the primary rRNA binding proteins, it binds directly near the 3'-end of the 23S rRNA, where it nucleates assembly of the 50S subunit.</text>
</comment>
<dbReference type="PANTHER" id="PTHR11229">
    <property type="entry name" value="50S RIBOSOMAL PROTEIN L3"/>
    <property type="match status" value="1"/>
</dbReference>
<keyword evidence="3 8" id="KW-0699">rRNA-binding</keyword>
<dbReference type="EMBL" id="CP034852">
    <property type="protein sequence ID" value="QCI27003.1"/>
    <property type="molecule type" value="Genomic_DNA"/>
</dbReference>
<dbReference type="InterPro" id="IPR019927">
    <property type="entry name" value="Ribosomal_uL3_bac/org-type"/>
</dbReference>
<organism evidence="12 13">
    <name type="scientific">Buchnera aphidicola</name>
    <name type="common">Thelaxes californica</name>
    <dbReference type="NCBI Taxonomy" id="1315998"/>
    <lineage>
        <taxon>Bacteria</taxon>
        <taxon>Pseudomonadati</taxon>
        <taxon>Pseudomonadota</taxon>
        <taxon>Gammaproteobacteria</taxon>
        <taxon>Enterobacterales</taxon>
        <taxon>Erwiniaceae</taxon>
        <taxon>Buchnera</taxon>
    </lineage>
</organism>
<dbReference type="InterPro" id="IPR009000">
    <property type="entry name" value="Transl_B-barrel_sf"/>
</dbReference>
<dbReference type="OrthoDB" id="9806135at2"/>
<dbReference type="AlphaFoldDB" id="A0A4D6YFT4"/>
<name>A0A4D6YFT4_9GAMM</name>
<dbReference type="InterPro" id="IPR000597">
    <property type="entry name" value="Ribosomal_uL3"/>
</dbReference>
<keyword evidence="6 8" id="KW-0687">Ribonucleoprotein</keyword>
<evidence type="ECO:0000256" key="11">
    <source>
        <dbReference type="SAM" id="MobiDB-lite"/>
    </source>
</evidence>
<dbReference type="InterPro" id="IPR019926">
    <property type="entry name" value="Ribosomal_uL3_CS"/>
</dbReference>
<evidence type="ECO:0000256" key="5">
    <source>
        <dbReference type="ARBA" id="ARBA00022980"/>
    </source>
</evidence>
<evidence type="ECO:0000256" key="2">
    <source>
        <dbReference type="ARBA" id="ARBA00022481"/>
    </source>
</evidence>
<dbReference type="SUPFAM" id="SSF50447">
    <property type="entry name" value="Translation proteins"/>
    <property type="match status" value="1"/>
</dbReference>
<evidence type="ECO:0000256" key="1">
    <source>
        <dbReference type="ARBA" id="ARBA00006540"/>
    </source>
</evidence>
<dbReference type="Proteomes" id="UP000298782">
    <property type="component" value="Chromosome"/>
</dbReference>
<dbReference type="RefSeq" id="WP_158353925.1">
    <property type="nucleotide sequence ID" value="NZ_CP034852.1"/>
</dbReference>
<dbReference type="GO" id="GO:0022625">
    <property type="term" value="C:cytosolic large ribosomal subunit"/>
    <property type="evidence" value="ECO:0007669"/>
    <property type="project" value="TreeGrafter"/>
</dbReference>
<keyword evidence="2 8" id="KW-0488">Methylation</keyword>
<comment type="subunit">
    <text evidence="8 10">Part of the 50S ribosomal subunit. Forms a cluster with proteins L14 and L19.</text>
</comment>
<dbReference type="PROSITE" id="PS00474">
    <property type="entry name" value="RIBOSOMAL_L3"/>
    <property type="match status" value="1"/>
</dbReference>
<evidence type="ECO:0000256" key="10">
    <source>
        <dbReference type="RuleBase" id="RU003906"/>
    </source>
</evidence>
<keyword evidence="13" id="KW-1185">Reference proteome</keyword>
<keyword evidence="4 8" id="KW-0694">RNA-binding</keyword>
<accession>A0A4D6YFT4</accession>
<dbReference type="NCBIfam" id="TIGR03625">
    <property type="entry name" value="L3_bact"/>
    <property type="match status" value="1"/>
</dbReference>
<comment type="PTM">
    <text evidence="8">Methylated by PrmB.</text>
</comment>
<proteinExistence type="inferred from homology"/>
<feature type="modified residue" description="N5-methylglutamine" evidence="8">
    <location>
        <position position="150"/>
    </location>
</feature>
<evidence type="ECO:0000256" key="9">
    <source>
        <dbReference type="RuleBase" id="RU003905"/>
    </source>
</evidence>
<dbReference type="HAMAP" id="MF_01325_B">
    <property type="entry name" value="Ribosomal_uL3_B"/>
    <property type="match status" value="1"/>
</dbReference>
<evidence type="ECO:0000256" key="4">
    <source>
        <dbReference type="ARBA" id="ARBA00022884"/>
    </source>
</evidence>
<reference evidence="12 13" key="1">
    <citation type="submission" date="2018-12" db="EMBL/GenBank/DDBJ databases">
        <authorList>
            <person name="Chong R.A."/>
        </authorList>
    </citation>
    <scope>NUCLEOTIDE SEQUENCE [LARGE SCALE GENOMIC DNA]</scope>
    <source>
        <strain evidence="12 13">Tca</strain>
    </source>
</reference>
<evidence type="ECO:0000256" key="7">
    <source>
        <dbReference type="ARBA" id="ARBA00035243"/>
    </source>
</evidence>
<protein>
    <recommendedName>
        <fullName evidence="7 8">Large ribosomal subunit protein uL3</fullName>
    </recommendedName>
</protein>
<dbReference type="GO" id="GO:0003735">
    <property type="term" value="F:structural constituent of ribosome"/>
    <property type="evidence" value="ECO:0007669"/>
    <property type="project" value="UniProtKB-UniRule"/>
</dbReference>
<evidence type="ECO:0000313" key="12">
    <source>
        <dbReference type="EMBL" id="QCI27003.1"/>
    </source>
</evidence>
<gene>
    <name evidence="8" type="primary">rplC</name>
    <name evidence="12" type="ORF">D9V80_02085</name>
</gene>
<dbReference type="GO" id="GO:0006412">
    <property type="term" value="P:translation"/>
    <property type="evidence" value="ECO:0007669"/>
    <property type="project" value="UniProtKB-UniRule"/>
</dbReference>
<dbReference type="PANTHER" id="PTHR11229:SF16">
    <property type="entry name" value="LARGE RIBOSOMAL SUBUNIT PROTEIN UL3C"/>
    <property type="match status" value="1"/>
</dbReference>
<keyword evidence="5 8" id="KW-0689">Ribosomal protein</keyword>
<sequence length="209" mass="23067">MMGLVGKKIGMTRIFNTDGISTPVSVIKIDDHYVTQIKIDKMSRDFYIQVTTGIKKFNKITKPELGHFKKSGVTPGIGLWEFCIGKISNYNLGDLIKINFFETINKVDITGFSKGKGFSGTVKRWNFRTQDASHGNSLSHRAPGSIGQNQTPGRVFKGKKMAGHLGAHRVTIQNIKVIRIDVDDKILLVKGGIPGFINGKLIIKPAIKV</sequence>
<evidence type="ECO:0000256" key="3">
    <source>
        <dbReference type="ARBA" id="ARBA00022730"/>
    </source>
</evidence>
<dbReference type="FunFam" id="2.40.30.10:FF:000004">
    <property type="entry name" value="50S ribosomal protein L3"/>
    <property type="match status" value="1"/>
</dbReference>
<evidence type="ECO:0000256" key="8">
    <source>
        <dbReference type="HAMAP-Rule" id="MF_01325"/>
    </source>
</evidence>
<dbReference type="Gene3D" id="2.40.30.10">
    <property type="entry name" value="Translation factors"/>
    <property type="match status" value="2"/>
</dbReference>
<comment type="similarity">
    <text evidence="1 8 9">Belongs to the universal ribosomal protein uL3 family.</text>
</comment>
<evidence type="ECO:0000313" key="13">
    <source>
        <dbReference type="Proteomes" id="UP000298782"/>
    </source>
</evidence>
<evidence type="ECO:0000256" key="6">
    <source>
        <dbReference type="ARBA" id="ARBA00023274"/>
    </source>
</evidence>
<reference evidence="12 13" key="2">
    <citation type="submission" date="2019-05" db="EMBL/GenBank/DDBJ databases">
        <title>Genome evolution of the obligate endosymbiont Buchnera aphidicola.</title>
        <authorList>
            <person name="Moran N.A."/>
        </authorList>
    </citation>
    <scope>NUCLEOTIDE SEQUENCE [LARGE SCALE GENOMIC DNA]</scope>
    <source>
        <strain evidence="12 13">Tca</strain>
    </source>
</reference>